<sequence length="83" mass="9349">MLVGGLLSSTRGNRHNCTYQNAQCTQIHILTHTCSLPLSVSIIDKTIHCEKKLTEHIPPSSSSSIHIQSYVSHSTWLKEEKEY</sequence>
<dbReference type="AlphaFoldDB" id="A0AA85FM60"/>
<evidence type="ECO:0000313" key="1">
    <source>
        <dbReference type="Proteomes" id="UP000050792"/>
    </source>
</evidence>
<dbReference type="WBParaSite" id="SRDH1_56040.1">
    <property type="protein sequence ID" value="SRDH1_56040.1"/>
    <property type="gene ID" value="SRDH1_56040"/>
</dbReference>
<proteinExistence type="predicted"/>
<reference evidence="1" key="1">
    <citation type="submission" date="2022-06" db="EMBL/GenBank/DDBJ databases">
        <authorList>
            <person name="Berger JAMES D."/>
            <person name="Berger JAMES D."/>
        </authorList>
    </citation>
    <scope>NUCLEOTIDE SEQUENCE [LARGE SCALE GENOMIC DNA]</scope>
</reference>
<protein>
    <submittedName>
        <fullName evidence="2">Uncharacterized protein</fullName>
    </submittedName>
</protein>
<organism evidence="1 2">
    <name type="scientific">Schistosoma rodhaini</name>
    <dbReference type="NCBI Taxonomy" id="6188"/>
    <lineage>
        <taxon>Eukaryota</taxon>
        <taxon>Metazoa</taxon>
        <taxon>Spiralia</taxon>
        <taxon>Lophotrochozoa</taxon>
        <taxon>Platyhelminthes</taxon>
        <taxon>Trematoda</taxon>
        <taxon>Digenea</taxon>
        <taxon>Strigeidida</taxon>
        <taxon>Schistosomatoidea</taxon>
        <taxon>Schistosomatidae</taxon>
        <taxon>Schistosoma</taxon>
    </lineage>
</organism>
<accession>A0AA85FM60</accession>
<keyword evidence="1" id="KW-1185">Reference proteome</keyword>
<dbReference type="Proteomes" id="UP000050792">
    <property type="component" value="Unassembled WGS sequence"/>
</dbReference>
<reference evidence="2" key="2">
    <citation type="submission" date="2023-11" db="UniProtKB">
        <authorList>
            <consortium name="WormBaseParasite"/>
        </authorList>
    </citation>
    <scope>IDENTIFICATION</scope>
</reference>
<name>A0AA85FM60_9TREM</name>
<evidence type="ECO:0000313" key="2">
    <source>
        <dbReference type="WBParaSite" id="SRDH1_56040.1"/>
    </source>
</evidence>